<gene>
    <name evidence="2" type="ORF">A0H76_1554</name>
</gene>
<evidence type="ECO:0000313" key="3">
    <source>
        <dbReference type="Proteomes" id="UP000192501"/>
    </source>
</evidence>
<reference evidence="2 3" key="1">
    <citation type="journal article" date="2017" name="Environ. Microbiol.">
        <title>Decay of the glycolytic pathway and adaptation to intranuclear parasitism within Enterocytozoonidae microsporidia.</title>
        <authorList>
            <person name="Wiredu Boakye D."/>
            <person name="Jaroenlak P."/>
            <person name="Prachumwat A."/>
            <person name="Williams T.A."/>
            <person name="Bateman K.S."/>
            <person name="Itsathitphaisarn O."/>
            <person name="Sritunyalucksana K."/>
            <person name="Paszkiewicz K.H."/>
            <person name="Moore K.A."/>
            <person name="Stentiford G.D."/>
            <person name="Williams B.A."/>
        </authorList>
    </citation>
    <scope>NUCLEOTIDE SEQUENCE [LARGE SCALE GENOMIC DNA]</scope>
    <source>
        <strain evidence="3">canceri</strain>
    </source>
</reference>
<sequence length="100" mass="11486">MEAECSDDECDSVTEDENELNSFVSKNEESNENAENAHQLLLEEKNKEEEKFIKELKSFVQKKKAGSTFELTDVDFIGSSVEESTEIEEINLKTEHSFFI</sequence>
<name>A0A1X0Q5R7_9MICR</name>
<dbReference type="AlphaFoldDB" id="A0A1X0Q5R7"/>
<proteinExistence type="predicted"/>
<organism evidence="2 3">
    <name type="scientific">Hepatospora eriocheir</name>
    <dbReference type="NCBI Taxonomy" id="1081669"/>
    <lineage>
        <taxon>Eukaryota</taxon>
        <taxon>Fungi</taxon>
        <taxon>Fungi incertae sedis</taxon>
        <taxon>Microsporidia</taxon>
        <taxon>Hepatosporidae</taxon>
        <taxon>Hepatospora</taxon>
    </lineage>
</organism>
<protein>
    <submittedName>
        <fullName evidence="2">Uncharacterized protein</fullName>
    </submittedName>
</protein>
<dbReference type="VEuPathDB" id="MicrosporidiaDB:A0H76_1554"/>
<comment type="caution">
    <text evidence="2">The sequence shown here is derived from an EMBL/GenBank/DDBJ whole genome shotgun (WGS) entry which is preliminary data.</text>
</comment>
<accession>A0A1X0Q5R7</accession>
<dbReference type="EMBL" id="LTAI01001958">
    <property type="protein sequence ID" value="ORD93170.1"/>
    <property type="molecule type" value="Genomic_DNA"/>
</dbReference>
<dbReference type="VEuPathDB" id="MicrosporidiaDB:HERIO_116"/>
<evidence type="ECO:0000256" key="1">
    <source>
        <dbReference type="SAM" id="MobiDB-lite"/>
    </source>
</evidence>
<feature type="region of interest" description="Disordered" evidence="1">
    <location>
        <begin position="1"/>
        <end position="36"/>
    </location>
</feature>
<feature type="compositionally biased region" description="Acidic residues" evidence="1">
    <location>
        <begin position="1"/>
        <end position="19"/>
    </location>
</feature>
<evidence type="ECO:0000313" key="2">
    <source>
        <dbReference type="EMBL" id="ORD93170.1"/>
    </source>
</evidence>
<dbReference type="Proteomes" id="UP000192501">
    <property type="component" value="Unassembled WGS sequence"/>
</dbReference>